<proteinExistence type="predicted"/>
<organism evidence="1 2">
    <name type="scientific">Nephila pilipes</name>
    <name type="common">Giant wood spider</name>
    <name type="synonym">Nephila maculata</name>
    <dbReference type="NCBI Taxonomy" id="299642"/>
    <lineage>
        <taxon>Eukaryota</taxon>
        <taxon>Metazoa</taxon>
        <taxon>Ecdysozoa</taxon>
        <taxon>Arthropoda</taxon>
        <taxon>Chelicerata</taxon>
        <taxon>Arachnida</taxon>
        <taxon>Araneae</taxon>
        <taxon>Araneomorphae</taxon>
        <taxon>Entelegynae</taxon>
        <taxon>Araneoidea</taxon>
        <taxon>Nephilidae</taxon>
        <taxon>Nephila</taxon>
    </lineage>
</organism>
<dbReference type="Proteomes" id="UP000887013">
    <property type="component" value="Unassembled WGS sequence"/>
</dbReference>
<accession>A0A8X6N849</accession>
<evidence type="ECO:0000313" key="2">
    <source>
        <dbReference type="Proteomes" id="UP000887013"/>
    </source>
</evidence>
<keyword evidence="2" id="KW-1185">Reference proteome</keyword>
<name>A0A8X6N849_NEPPI</name>
<dbReference type="EMBL" id="BMAW01006734">
    <property type="protein sequence ID" value="GFT00216.1"/>
    <property type="molecule type" value="Genomic_DNA"/>
</dbReference>
<protein>
    <submittedName>
        <fullName evidence="1">Uncharacterized protein</fullName>
    </submittedName>
</protein>
<evidence type="ECO:0000313" key="1">
    <source>
        <dbReference type="EMBL" id="GFT00216.1"/>
    </source>
</evidence>
<dbReference type="AlphaFoldDB" id="A0A8X6N849"/>
<comment type="caution">
    <text evidence="1">The sequence shown here is derived from an EMBL/GenBank/DDBJ whole genome shotgun (WGS) entry which is preliminary data.</text>
</comment>
<sequence>MIIVMIFEVKPEFVPPQGTTTVTETPYKRNDQTATVPVVRSFVLFKMCQALDLPATFVPEQRDVTVYRKKIQTNQPVPIVYSVAVFEMCKALELKAKLAHQEDFLPENYGIFFKPSESCDYLAGGVSARELWRFSKNTEFCDNLAGGLAALNLGTIFNLQI</sequence>
<gene>
    <name evidence="1" type="ORF">NPIL_392431</name>
</gene>
<reference evidence="1" key="1">
    <citation type="submission" date="2020-08" db="EMBL/GenBank/DDBJ databases">
        <title>Multicomponent nature underlies the extraordinary mechanical properties of spider dragline silk.</title>
        <authorList>
            <person name="Kono N."/>
            <person name="Nakamura H."/>
            <person name="Mori M."/>
            <person name="Yoshida Y."/>
            <person name="Ohtoshi R."/>
            <person name="Malay A.D."/>
            <person name="Moran D.A.P."/>
            <person name="Tomita M."/>
            <person name="Numata K."/>
            <person name="Arakawa K."/>
        </authorList>
    </citation>
    <scope>NUCLEOTIDE SEQUENCE</scope>
</reference>